<dbReference type="InterPro" id="IPR000719">
    <property type="entry name" value="Prot_kinase_dom"/>
</dbReference>
<dbReference type="SUPFAM" id="SSF56112">
    <property type="entry name" value="Protein kinase-like (PK-like)"/>
    <property type="match status" value="1"/>
</dbReference>
<feature type="repeat" description="ANK" evidence="3">
    <location>
        <begin position="875"/>
        <end position="907"/>
    </location>
</feature>
<dbReference type="InterPro" id="IPR008271">
    <property type="entry name" value="Ser/Thr_kinase_AS"/>
</dbReference>
<dbReference type="Pfam" id="PF00069">
    <property type="entry name" value="Pkinase"/>
    <property type="match status" value="1"/>
</dbReference>
<dbReference type="CDD" id="cd00180">
    <property type="entry name" value="PKc"/>
    <property type="match status" value="1"/>
</dbReference>
<feature type="repeat" description="ANK" evidence="3">
    <location>
        <begin position="1141"/>
        <end position="1173"/>
    </location>
</feature>
<feature type="region of interest" description="Disordered" evidence="4">
    <location>
        <begin position="448"/>
        <end position="472"/>
    </location>
</feature>
<feature type="repeat" description="ANK" evidence="3">
    <location>
        <begin position="941"/>
        <end position="973"/>
    </location>
</feature>
<feature type="repeat" description="ANK" evidence="3">
    <location>
        <begin position="1008"/>
        <end position="1040"/>
    </location>
</feature>
<dbReference type="Gene3D" id="1.25.40.20">
    <property type="entry name" value="Ankyrin repeat-containing domain"/>
    <property type="match status" value="6"/>
</dbReference>
<dbReference type="Gene3D" id="1.10.510.10">
    <property type="entry name" value="Transferase(Phosphotransferase) domain 1"/>
    <property type="match status" value="1"/>
</dbReference>
<feature type="repeat" description="ANK" evidence="3">
    <location>
        <begin position="842"/>
        <end position="874"/>
    </location>
</feature>
<dbReference type="SUPFAM" id="SSF48403">
    <property type="entry name" value="Ankyrin repeat"/>
    <property type="match status" value="2"/>
</dbReference>
<evidence type="ECO:0000256" key="2">
    <source>
        <dbReference type="ARBA" id="ARBA00023043"/>
    </source>
</evidence>
<feature type="repeat" description="ANK" evidence="3">
    <location>
        <begin position="809"/>
        <end position="841"/>
    </location>
</feature>
<feature type="repeat" description="ANK" evidence="3">
    <location>
        <begin position="1174"/>
        <end position="1208"/>
    </location>
</feature>
<feature type="repeat" description="ANK" evidence="3">
    <location>
        <begin position="908"/>
        <end position="940"/>
    </location>
</feature>
<dbReference type="EMBL" id="JAGHQL010000197">
    <property type="protein sequence ID" value="KAH0536550.1"/>
    <property type="molecule type" value="Genomic_DNA"/>
</dbReference>
<gene>
    <name evidence="6" type="ORF">FGG08_006580</name>
</gene>
<dbReference type="PROSITE" id="PS50297">
    <property type="entry name" value="ANK_REP_REGION"/>
    <property type="match status" value="14"/>
</dbReference>
<feature type="repeat" description="ANK" evidence="3">
    <location>
        <begin position="1108"/>
        <end position="1140"/>
    </location>
</feature>
<dbReference type="InterPro" id="IPR011009">
    <property type="entry name" value="Kinase-like_dom_sf"/>
</dbReference>
<dbReference type="Pfam" id="PF12796">
    <property type="entry name" value="Ank_2"/>
    <property type="match status" value="5"/>
</dbReference>
<dbReference type="InterPro" id="IPR036770">
    <property type="entry name" value="Ankyrin_rpt-contain_sf"/>
</dbReference>
<feature type="repeat" description="ANK" evidence="3">
    <location>
        <begin position="1041"/>
        <end position="1073"/>
    </location>
</feature>
<protein>
    <recommendedName>
        <fullName evidence="5">Protein kinase domain-containing protein</fullName>
    </recommendedName>
</protein>
<evidence type="ECO:0000256" key="3">
    <source>
        <dbReference type="PROSITE-ProRule" id="PRU00023"/>
    </source>
</evidence>
<dbReference type="Pfam" id="PF00023">
    <property type="entry name" value="Ank"/>
    <property type="match status" value="1"/>
</dbReference>
<dbReference type="GO" id="GO:0005524">
    <property type="term" value="F:ATP binding"/>
    <property type="evidence" value="ECO:0007669"/>
    <property type="project" value="InterPro"/>
</dbReference>
<dbReference type="PROSITE" id="PS50088">
    <property type="entry name" value="ANK_REPEAT"/>
    <property type="match status" value="16"/>
</dbReference>
<accession>A0A9P8HY05</accession>
<name>A0A9P8HY05_9PEZI</name>
<proteinExistence type="predicted"/>
<keyword evidence="1" id="KW-0677">Repeat</keyword>
<dbReference type="Pfam" id="PF13637">
    <property type="entry name" value="Ank_4"/>
    <property type="match status" value="1"/>
</dbReference>
<feature type="compositionally biased region" description="Acidic residues" evidence="4">
    <location>
        <begin position="448"/>
        <end position="458"/>
    </location>
</feature>
<dbReference type="PANTHER" id="PTHR24198:SF165">
    <property type="entry name" value="ANKYRIN REPEAT-CONTAINING PROTEIN-RELATED"/>
    <property type="match status" value="1"/>
</dbReference>
<dbReference type="SMART" id="SM00220">
    <property type="entry name" value="S_TKc"/>
    <property type="match status" value="1"/>
</dbReference>
<reference evidence="6" key="1">
    <citation type="submission" date="2021-03" db="EMBL/GenBank/DDBJ databases">
        <title>Comparative genomics and phylogenomic investigation of the class Geoglossomycetes provide insights into ecological specialization and systematics.</title>
        <authorList>
            <person name="Melie T."/>
            <person name="Pirro S."/>
            <person name="Miller A.N."/>
            <person name="Quandt A."/>
        </authorList>
    </citation>
    <scope>NUCLEOTIDE SEQUENCE</scope>
    <source>
        <strain evidence="6">GBOQ0MN5Z8</strain>
    </source>
</reference>
<dbReference type="OrthoDB" id="4062651at2759"/>
<keyword evidence="2 3" id="KW-0040">ANK repeat</keyword>
<feature type="repeat" description="ANK" evidence="3">
    <location>
        <begin position="563"/>
        <end position="595"/>
    </location>
</feature>
<dbReference type="AlphaFoldDB" id="A0A9P8HY05"/>
<evidence type="ECO:0000256" key="4">
    <source>
        <dbReference type="SAM" id="MobiDB-lite"/>
    </source>
</evidence>
<evidence type="ECO:0000313" key="6">
    <source>
        <dbReference type="EMBL" id="KAH0536550.1"/>
    </source>
</evidence>
<feature type="repeat" description="ANK" evidence="3">
    <location>
        <begin position="628"/>
        <end position="660"/>
    </location>
</feature>
<dbReference type="GO" id="GO:0004672">
    <property type="term" value="F:protein kinase activity"/>
    <property type="evidence" value="ECO:0007669"/>
    <property type="project" value="InterPro"/>
</dbReference>
<dbReference type="PROSITE" id="PS50011">
    <property type="entry name" value="PROTEIN_KINASE_DOM"/>
    <property type="match status" value="1"/>
</dbReference>
<comment type="caution">
    <text evidence="6">The sequence shown here is derived from an EMBL/GenBank/DDBJ whole genome shotgun (WGS) entry which is preliminary data.</text>
</comment>
<dbReference type="PRINTS" id="PR01415">
    <property type="entry name" value="ANKYRIN"/>
</dbReference>
<dbReference type="PROSITE" id="PS00108">
    <property type="entry name" value="PROTEIN_KINASE_ST"/>
    <property type="match status" value="1"/>
</dbReference>
<evidence type="ECO:0000313" key="7">
    <source>
        <dbReference type="Proteomes" id="UP000698800"/>
    </source>
</evidence>
<feature type="domain" description="Protein kinase" evidence="5">
    <location>
        <begin position="151"/>
        <end position="429"/>
    </location>
</feature>
<keyword evidence="7" id="KW-1185">Reference proteome</keyword>
<feature type="repeat" description="ANK" evidence="3">
    <location>
        <begin position="974"/>
        <end position="1007"/>
    </location>
</feature>
<feature type="repeat" description="ANK" evidence="3">
    <location>
        <begin position="690"/>
        <end position="718"/>
    </location>
</feature>
<sequence>MDPPPIEQLSMGRPDAVASATMYRKLEERMAEFFPASSGDATMSRTQFLETEIQQISRLLQRINSKWSKVPRAYIVLRLIGQLHLLDAFIAQGITDFWFPFSVSSLPDSINSSTRANFVRVQSVVLTKAVDLEKGDRGVHQHFAEGEPLPFESKAILGSGGFGQVDKVLSLISYNEYARKRIRRGKVFKRAKENMKSFKAELEVLKRLKHRHVVELVGSYTDSAYLGLIMSPVADSNLAMFLAQVAGSPDERPLLRTFFGCLSYALQYLHNSQIRHKDIKPQNILVKGSNVLFTDFGVSLDWSDMSRSTTQGATILTPKYCAPEVADYEPRNASSDIWSLGCVFLEMATVLKGETLDDMKAFLDTQGSQSQFYRNNPVATEKWMLKLESVGAEPDSDPILWVREMLQVDRSARPTVGVLVERISNRDSMTKGTSFCGICCLRGGDEDDDSFDDEDSGLDNDTKDTTVSSKATGSSLVRKAGSTLQAAVVLPSQTASKTQVPSGDREVHPSPKWKALSPRAVAMARLPQPDPPTPVFGAIQRGDNDGLYQLLGEGADATTVDQRGISPLYKAVWMGNEDAVRMLLDKGANGELLSRSGLKILQLSTNWDWPMSGLLIERGADLHDGGDDGMTLLHTAAIYKNAETVKQLIARGLDVNARSKAGMTPLDHCTDQMGLEIAGILIVSGARVDLMKDPLYLAVVQRNEGFVKLLVENGVDVNSEFFGRPCLSWALTHGDESMVQLLLSLGANADHQSMSSGDRSRIAAMNVTSESPASVKRDALILSVKGGNEVEVKRLLNMGVDIEMKDDGEGRTALQWAAWGGKSEVTRLLLEKGAKVDAKDDNGRAALFLAAEGGYGMDVQQLLEKGANPGMKDDNGNAPLLAAALRGHGAVVQQLLEGGADMEACNENGETALHRAVKANHAGVVQALLERGMNIDAKDNTGKPALHMAAYIGHGSMVQLLLQRGASVDATDMYGLTALHRAVYRETNKYIVQQLLQHGASVNAKSSYGKTALHIAAYEGYKALVRLLLDSGALVNEHDSEGWTPLYWAAYEKHKPIVQLLLDYSADINAHRPDGWTPLYRAAYGGDIEMLKILLEKGADTEIPETETGQTPLQIALSNNHTKAVQLLIAAGSSVSSKNLYDTTPLHKAVQAGNLAMVKTLVEKGADIGAKTKGGTTPLHSAVSVPYFHEGVVKFLVEKGADVDAATDSGETPIMIASWGNKGVLEFLKARSKTPNKAYVAA</sequence>
<evidence type="ECO:0000259" key="5">
    <source>
        <dbReference type="PROSITE" id="PS50011"/>
    </source>
</evidence>
<feature type="repeat" description="ANK" evidence="3">
    <location>
        <begin position="1074"/>
        <end position="1106"/>
    </location>
</feature>
<evidence type="ECO:0000256" key="1">
    <source>
        <dbReference type="ARBA" id="ARBA00022737"/>
    </source>
</evidence>
<feature type="repeat" description="ANK" evidence="3">
    <location>
        <begin position="722"/>
        <end position="754"/>
    </location>
</feature>
<dbReference type="PANTHER" id="PTHR24198">
    <property type="entry name" value="ANKYRIN REPEAT AND PROTEIN KINASE DOMAIN-CONTAINING PROTEIN"/>
    <property type="match status" value="1"/>
</dbReference>
<dbReference type="Proteomes" id="UP000698800">
    <property type="component" value="Unassembled WGS sequence"/>
</dbReference>
<dbReference type="InterPro" id="IPR002110">
    <property type="entry name" value="Ankyrin_rpt"/>
</dbReference>
<dbReference type="SMART" id="SM00248">
    <property type="entry name" value="ANK"/>
    <property type="match status" value="19"/>
</dbReference>
<organism evidence="6 7">
    <name type="scientific">Glutinoglossum americanum</name>
    <dbReference type="NCBI Taxonomy" id="1670608"/>
    <lineage>
        <taxon>Eukaryota</taxon>
        <taxon>Fungi</taxon>
        <taxon>Dikarya</taxon>
        <taxon>Ascomycota</taxon>
        <taxon>Pezizomycotina</taxon>
        <taxon>Geoglossomycetes</taxon>
        <taxon>Geoglossales</taxon>
        <taxon>Geoglossaceae</taxon>
        <taxon>Glutinoglossum</taxon>
    </lineage>
</organism>